<organism evidence="2 3">
    <name type="scientific">Longimicrobium terrae</name>
    <dbReference type="NCBI Taxonomy" id="1639882"/>
    <lineage>
        <taxon>Bacteria</taxon>
        <taxon>Pseudomonadati</taxon>
        <taxon>Gemmatimonadota</taxon>
        <taxon>Longimicrobiia</taxon>
        <taxon>Longimicrobiales</taxon>
        <taxon>Longimicrobiaceae</taxon>
        <taxon>Longimicrobium</taxon>
    </lineage>
</organism>
<gene>
    <name evidence="2" type="ORF">HNQ61_001061</name>
</gene>
<accession>A0A841GX63</accession>
<sequence length="60" mass="6398">MRICDSAGIAGGPHPGRHHRPTLPQKRMGEGWLRRLASVRGAETGLRRTAAAGSKSRGNP</sequence>
<evidence type="ECO:0000313" key="3">
    <source>
        <dbReference type="Proteomes" id="UP000582837"/>
    </source>
</evidence>
<dbReference type="AlphaFoldDB" id="A0A841GX63"/>
<feature type="region of interest" description="Disordered" evidence="1">
    <location>
        <begin position="1"/>
        <end position="60"/>
    </location>
</feature>
<name>A0A841GX63_9BACT</name>
<reference evidence="2 3" key="1">
    <citation type="submission" date="2020-08" db="EMBL/GenBank/DDBJ databases">
        <title>Genomic Encyclopedia of Type Strains, Phase IV (KMG-IV): sequencing the most valuable type-strain genomes for metagenomic binning, comparative biology and taxonomic classification.</title>
        <authorList>
            <person name="Goeker M."/>
        </authorList>
    </citation>
    <scope>NUCLEOTIDE SEQUENCE [LARGE SCALE GENOMIC DNA]</scope>
    <source>
        <strain evidence="2 3">DSM 29007</strain>
    </source>
</reference>
<evidence type="ECO:0000256" key="1">
    <source>
        <dbReference type="SAM" id="MobiDB-lite"/>
    </source>
</evidence>
<dbReference type="EMBL" id="JACHIA010000002">
    <property type="protein sequence ID" value="MBB6069446.1"/>
    <property type="molecule type" value="Genomic_DNA"/>
</dbReference>
<keyword evidence="3" id="KW-1185">Reference proteome</keyword>
<dbReference type="Proteomes" id="UP000582837">
    <property type="component" value="Unassembled WGS sequence"/>
</dbReference>
<comment type="caution">
    <text evidence="2">The sequence shown here is derived from an EMBL/GenBank/DDBJ whole genome shotgun (WGS) entry which is preliminary data.</text>
</comment>
<proteinExistence type="predicted"/>
<evidence type="ECO:0000313" key="2">
    <source>
        <dbReference type="EMBL" id="MBB6069446.1"/>
    </source>
</evidence>
<protein>
    <submittedName>
        <fullName evidence="2">Uncharacterized protein</fullName>
    </submittedName>
</protein>